<dbReference type="GO" id="GO:0009307">
    <property type="term" value="P:DNA restriction-modification system"/>
    <property type="evidence" value="ECO:0007669"/>
    <property type="project" value="UniProtKB-KW"/>
</dbReference>
<dbReference type="RefSeq" id="WP_153091356.1">
    <property type="nucleotide sequence ID" value="NZ_VZBX01000049.1"/>
</dbReference>
<evidence type="ECO:0000256" key="1">
    <source>
        <dbReference type="ARBA" id="ARBA00010923"/>
    </source>
</evidence>
<feature type="domain" description="Type I restriction modification DNA specificity" evidence="4">
    <location>
        <begin position="316"/>
        <end position="398"/>
    </location>
</feature>
<dbReference type="InterPro" id="IPR000055">
    <property type="entry name" value="Restrct_endonuc_typeI_TRD"/>
</dbReference>
<keyword evidence="2" id="KW-0680">Restriction system</keyword>
<dbReference type="GO" id="GO:0003677">
    <property type="term" value="F:DNA binding"/>
    <property type="evidence" value="ECO:0007669"/>
    <property type="project" value="UniProtKB-KW"/>
</dbReference>
<dbReference type="Proteomes" id="UP000423156">
    <property type="component" value="Unassembled WGS sequence"/>
</dbReference>
<keyword evidence="5" id="KW-0540">Nuclease</keyword>
<dbReference type="SUPFAM" id="SSF116734">
    <property type="entry name" value="DNA methylase specificity domain"/>
    <property type="match status" value="2"/>
</dbReference>
<dbReference type="Pfam" id="PF01420">
    <property type="entry name" value="Methylase_S"/>
    <property type="match status" value="2"/>
</dbReference>
<dbReference type="CDD" id="cd16961">
    <property type="entry name" value="RMtype1_S_TRD-CR_like"/>
    <property type="match status" value="1"/>
</dbReference>
<reference evidence="6" key="1">
    <citation type="submission" date="2019-09" db="EMBL/GenBank/DDBJ databases">
        <title>Distinct polysaccharide growth profiles of human intestinal Prevotella copri isolates.</title>
        <authorList>
            <person name="Fehlner-Peach H."/>
            <person name="Magnabosco C."/>
            <person name="Raghavan V."/>
            <person name="Scher J.U."/>
            <person name="Tett A."/>
            <person name="Cox L.M."/>
            <person name="Gottsegen C."/>
            <person name="Watters A."/>
            <person name="Wiltshire- Gordon J.D."/>
            <person name="Segata N."/>
            <person name="Bonneau R."/>
            <person name="Littman D.R."/>
        </authorList>
    </citation>
    <scope>NUCLEOTIDE SEQUENCE [LARGE SCALE GENOMIC DNA]</scope>
    <source>
        <strain evidence="6">BU41712</strain>
    </source>
</reference>
<dbReference type="GO" id="GO:0004519">
    <property type="term" value="F:endonuclease activity"/>
    <property type="evidence" value="ECO:0007669"/>
    <property type="project" value="UniProtKB-KW"/>
</dbReference>
<keyword evidence="3" id="KW-0238">DNA-binding</keyword>
<gene>
    <name evidence="5" type="ORF">F7D71_00715</name>
</gene>
<dbReference type="PANTHER" id="PTHR43140:SF1">
    <property type="entry name" value="TYPE I RESTRICTION ENZYME ECOKI SPECIFICITY SUBUNIT"/>
    <property type="match status" value="1"/>
</dbReference>
<keyword evidence="5" id="KW-0255">Endonuclease</keyword>
<dbReference type="AlphaFoldDB" id="A0AA90VCJ6"/>
<evidence type="ECO:0000313" key="5">
    <source>
        <dbReference type="EMBL" id="MQN76413.1"/>
    </source>
</evidence>
<evidence type="ECO:0000256" key="3">
    <source>
        <dbReference type="ARBA" id="ARBA00023125"/>
    </source>
</evidence>
<dbReference type="PANTHER" id="PTHR43140">
    <property type="entry name" value="TYPE-1 RESTRICTION ENZYME ECOKI SPECIFICITY PROTEIN"/>
    <property type="match status" value="1"/>
</dbReference>
<proteinExistence type="inferred from homology"/>
<evidence type="ECO:0000256" key="2">
    <source>
        <dbReference type="ARBA" id="ARBA00022747"/>
    </source>
</evidence>
<dbReference type="EMBL" id="VZBZ01000005">
    <property type="protein sequence ID" value="MQN76413.1"/>
    <property type="molecule type" value="Genomic_DNA"/>
</dbReference>
<dbReference type="Gene3D" id="1.10.287.1120">
    <property type="entry name" value="Bipartite methylase S protein"/>
    <property type="match status" value="1"/>
</dbReference>
<evidence type="ECO:0000313" key="6">
    <source>
        <dbReference type="Proteomes" id="UP000423156"/>
    </source>
</evidence>
<keyword evidence="5" id="KW-0378">Hydrolase</keyword>
<protein>
    <submittedName>
        <fullName evidence="5">Restriction endonuclease subunit S</fullName>
    </submittedName>
</protein>
<dbReference type="Gene3D" id="3.90.220.20">
    <property type="entry name" value="DNA methylase specificity domains"/>
    <property type="match status" value="2"/>
</dbReference>
<accession>A0AA90VCJ6</accession>
<sequence>MEKYNEYKDSGVQWLGEIPSHWELLKMKYAFKERSEKNHPNEEPLCATQSRGVIPQSLYEGRVVVVNKGFEGLKLVKVGDFVISLRSFQGGIEYAYYQGIISAAYTVLQPKESDMAPYFKYMFKSHDYIQLLQTCVTGIREGQNINYPLLAKKAVPIPPMEEQHAIVSYLDTKCSKLDTFISNKEKEITLLQEMKQRVITDAVTRGLNPNVKFKPTNIPWLPEIPEHWEEKRLSTQFTGDVQVNKDFTVKHAFKFNYGELVPKNEVGAPEEYRDVYVRYSLIKEGDVLINGLNLNYDFVSQRVACAPADGIITSAYVVCRPRKNVNYNYYTLLFKAMDSMKLFHGMGSGIRLTLSFKELKKQLLPVPPIEEQHAIVSYITERTAKIDSLIEKLNKEIECVKEYKQRLVSDVVTGQIKVS</sequence>
<dbReference type="InterPro" id="IPR051212">
    <property type="entry name" value="Type-I_RE_S_subunit"/>
</dbReference>
<name>A0AA90VCJ6_9BACT</name>
<evidence type="ECO:0000259" key="4">
    <source>
        <dbReference type="Pfam" id="PF01420"/>
    </source>
</evidence>
<comment type="caution">
    <text evidence="5">The sequence shown here is derived from an EMBL/GenBank/DDBJ whole genome shotgun (WGS) entry which is preliminary data.</text>
</comment>
<feature type="domain" description="Type I restriction modification DNA specificity" evidence="4">
    <location>
        <begin position="62"/>
        <end position="188"/>
    </location>
</feature>
<dbReference type="InterPro" id="IPR044946">
    <property type="entry name" value="Restrct_endonuc_typeI_TRD_sf"/>
</dbReference>
<organism evidence="5 6">
    <name type="scientific">Segatella copri</name>
    <dbReference type="NCBI Taxonomy" id="165179"/>
    <lineage>
        <taxon>Bacteria</taxon>
        <taxon>Pseudomonadati</taxon>
        <taxon>Bacteroidota</taxon>
        <taxon>Bacteroidia</taxon>
        <taxon>Bacteroidales</taxon>
        <taxon>Prevotellaceae</taxon>
        <taxon>Segatella</taxon>
    </lineage>
</organism>
<comment type="similarity">
    <text evidence="1">Belongs to the type-I restriction system S methylase family.</text>
</comment>